<dbReference type="GO" id="GO:0016646">
    <property type="term" value="F:oxidoreductase activity, acting on the CH-NH group of donors, NAD or NADP as acceptor"/>
    <property type="evidence" value="ECO:0007669"/>
    <property type="project" value="UniProtKB-ARBA"/>
</dbReference>
<name>A0A1J5N4E2_9BACT</name>
<dbReference type="PANTHER" id="PTHR43567:SF1">
    <property type="entry name" value="FLAVOREDOXIN"/>
    <property type="match status" value="1"/>
</dbReference>
<dbReference type="SMART" id="SM00903">
    <property type="entry name" value="Flavin_Reduct"/>
    <property type="match status" value="1"/>
</dbReference>
<evidence type="ECO:0000256" key="3">
    <source>
        <dbReference type="ARBA" id="ARBA00038054"/>
    </source>
</evidence>
<organism evidence="5 6">
    <name type="scientific">Pseudodesulfovibrio hydrargyri</name>
    <dbReference type="NCBI Taxonomy" id="2125990"/>
    <lineage>
        <taxon>Bacteria</taxon>
        <taxon>Pseudomonadati</taxon>
        <taxon>Thermodesulfobacteriota</taxon>
        <taxon>Desulfovibrionia</taxon>
        <taxon>Desulfovibrionales</taxon>
        <taxon>Desulfovibrionaceae</taxon>
    </lineage>
</organism>
<sequence>MSERINIGNNAFILPEPQTILGTMLDGKPNFMAMAWVTRVNYDPCTMAMAVNKKHASHRAILETGQYSINIPSVDMVAVTDYAGLASGNRTDKSGLFEVHFGELENAPLIRACPLAMEFRLVERFSMSNDTLFIGELAAAWTEERFLTDGHVDVEKVRPFTLTMPDNRYWAVGEQVGRAWHDGKALRESSKD</sequence>
<feature type="domain" description="Flavin reductase like" evidence="4">
    <location>
        <begin position="11"/>
        <end position="162"/>
    </location>
</feature>
<dbReference type="Proteomes" id="UP000181901">
    <property type="component" value="Unassembled WGS sequence"/>
</dbReference>
<dbReference type="InterPro" id="IPR052174">
    <property type="entry name" value="Flavoredoxin"/>
</dbReference>
<evidence type="ECO:0000313" key="5">
    <source>
        <dbReference type="EMBL" id="OIQ50491.1"/>
    </source>
</evidence>
<dbReference type="Pfam" id="PF01613">
    <property type="entry name" value="Flavin_Reduct"/>
    <property type="match status" value="1"/>
</dbReference>
<evidence type="ECO:0000256" key="1">
    <source>
        <dbReference type="ARBA" id="ARBA00001917"/>
    </source>
</evidence>
<accession>A0A1J5N4E2</accession>
<reference evidence="5 6" key="1">
    <citation type="submission" date="2015-09" db="EMBL/GenBank/DDBJ databases">
        <title>Genome of Desulfovibrio dechloracetivorans BerOc1, a mercury methylating strain isolated from highly hydrocarbons and metals contaminated coastal sediments.</title>
        <authorList>
            <person name="Goni Urriza M."/>
            <person name="Gassie C."/>
            <person name="Bouchez O."/>
            <person name="Klopp C."/>
            <person name="Ranchou-Peyruse A."/>
            <person name="Remy G."/>
        </authorList>
    </citation>
    <scope>NUCLEOTIDE SEQUENCE [LARGE SCALE GENOMIC DNA]</scope>
    <source>
        <strain evidence="5 6">BerOc1</strain>
    </source>
</reference>
<dbReference type="GO" id="GO:0010181">
    <property type="term" value="F:FMN binding"/>
    <property type="evidence" value="ECO:0007669"/>
    <property type="project" value="InterPro"/>
</dbReference>
<dbReference type="InterPro" id="IPR012349">
    <property type="entry name" value="Split_barrel_FMN-bd"/>
</dbReference>
<dbReference type="SUPFAM" id="SSF50475">
    <property type="entry name" value="FMN-binding split barrel"/>
    <property type="match status" value="1"/>
</dbReference>
<dbReference type="RefSeq" id="WP_071545927.1">
    <property type="nucleotide sequence ID" value="NZ_LKAQ01000004.1"/>
</dbReference>
<gene>
    <name evidence="5" type="primary">flr_2</name>
    <name evidence="5" type="ORF">BerOc1_02429</name>
</gene>
<dbReference type="Gene3D" id="2.30.110.10">
    <property type="entry name" value="Electron Transport, Fmn-binding Protein, Chain A"/>
    <property type="match status" value="1"/>
</dbReference>
<comment type="cofactor">
    <cofactor evidence="1">
        <name>FMN</name>
        <dbReference type="ChEBI" id="CHEBI:58210"/>
    </cofactor>
</comment>
<dbReference type="PANTHER" id="PTHR43567">
    <property type="entry name" value="FLAVOREDOXIN-RELATED-RELATED"/>
    <property type="match status" value="1"/>
</dbReference>
<dbReference type="OrthoDB" id="9794638at2"/>
<evidence type="ECO:0000313" key="6">
    <source>
        <dbReference type="Proteomes" id="UP000181901"/>
    </source>
</evidence>
<proteinExistence type="inferred from homology"/>
<comment type="caution">
    <text evidence="5">The sequence shown here is derived from an EMBL/GenBank/DDBJ whole genome shotgun (WGS) entry which is preliminary data.</text>
</comment>
<dbReference type="AlphaFoldDB" id="A0A1J5N4E2"/>
<dbReference type="InterPro" id="IPR002563">
    <property type="entry name" value="Flavin_Rdtase-like_dom"/>
</dbReference>
<keyword evidence="2" id="KW-0285">Flavoprotein</keyword>
<evidence type="ECO:0000256" key="2">
    <source>
        <dbReference type="ARBA" id="ARBA00022630"/>
    </source>
</evidence>
<dbReference type="EMBL" id="LKAQ01000004">
    <property type="protein sequence ID" value="OIQ50491.1"/>
    <property type="molecule type" value="Genomic_DNA"/>
</dbReference>
<comment type="similarity">
    <text evidence="3">Belongs to the flavoredoxin family.</text>
</comment>
<keyword evidence="6" id="KW-1185">Reference proteome</keyword>
<protein>
    <submittedName>
        <fullName evidence="5">Flavoredoxin</fullName>
    </submittedName>
</protein>
<evidence type="ECO:0000259" key="4">
    <source>
        <dbReference type="SMART" id="SM00903"/>
    </source>
</evidence>